<sequence length="790" mass="86919">MVFSGLRQTQVLSAFSIGMSAITSAGTWYGLHALNSKINNMESRAEDKNRELVHKMRGELERSFRNLRTEIHNSFQSVHAKLDRLNRKLNQIHGVSILKKLLTNVADATTKEMFVNSISRGDIIECEENLMHFAHEFLEEETEKNWNEGLLQVGYIMKAYELEFAWLVAKGTEKFEGLLPVRLEEGARRLGNLIGRFLVAILGTHRKFPGDVAEVLLSTVASLSNDYARLFAPENQNLRINEEECFDGGVCNNSFTAKTHPRRTSAELFLAIGDISMSQSDREAAESSYLIALAFDPFYDASWIRFKGRLCAFEHLKASGHGSTELIETCKDIVDDNGVSSALLLIQRHAVDLEMLNHQLALPSTDIDRHETHLQGLLLLVEISEILDARGNHIEDESTDSLESLLSPAAGLLSSSMELTQSNAFASLLLIDSLLELVPAACSSSVVAATGTIDLFEAAAEAAKHLTGKSALNLLLTMTNECPGMDVGSLSGGTYSLLVSSLIDVIKTHHTDEEGLVFALELLAGMAHEHEKFESFGPKSVASIKKAFQAYDTKPESTRRDFATHACRVVSSFTREGRVWAIHELEESFSQYCKSGSLEPLAECCGGFDQDVALRAPSNDMRINYGPNTQRPSKNCIEMMGRKRYAGDMLFKLGTGDWEPSGKGTMEWNGGSIYQGHWESNIMNGNGTLRIGNVDIIDGTTCEGGYYERGATYRGGFKDGFFHGFGLLWFQNGTAFAGTFEEGVCASNDYPTHYLSSLICDAGKIVDAGEASGSSRFEQARSLIFGAWAG</sequence>
<evidence type="ECO:0000256" key="1">
    <source>
        <dbReference type="ARBA" id="ARBA00022737"/>
    </source>
</evidence>
<reference evidence="2" key="1">
    <citation type="submission" date="2021-01" db="EMBL/GenBank/DDBJ databases">
        <authorList>
            <person name="Corre E."/>
            <person name="Pelletier E."/>
            <person name="Niang G."/>
            <person name="Scheremetjew M."/>
            <person name="Finn R."/>
            <person name="Kale V."/>
            <person name="Holt S."/>
            <person name="Cochrane G."/>
            <person name="Meng A."/>
            <person name="Brown T."/>
            <person name="Cohen L."/>
        </authorList>
    </citation>
    <scope>NUCLEOTIDE SEQUENCE</scope>
    <source>
        <strain evidence="2">CCMP147</strain>
    </source>
</reference>
<dbReference type="Pfam" id="PF02493">
    <property type="entry name" value="MORN"/>
    <property type="match status" value="2"/>
</dbReference>
<proteinExistence type="predicted"/>
<name>A0A7R9VG09_9STRA</name>
<protein>
    <submittedName>
        <fullName evidence="2">Uncharacterized protein</fullName>
    </submittedName>
</protein>
<dbReference type="InterPro" id="IPR003409">
    <property type="entry name" value="MORN"/>
</dbReference>
<dbReference type="SMART" id="SM00698">
    <property type="entry name" value="MORN"/>
    <property type="match status" value="2"/>
</dbReference>
<dbReference type="AlphaFoldDB" id="A0A7R9VG09"/>
<organism evidence="2">
    <name type="scientific">Pseudictyota dubia</name>
    <dbReference type="NCBI Taxonomy" id="2749911"/>
    <lineage>
        <taxon>Eukaryota</taxon>
        <taxon>Sar</taxon>
        <taxon>Stramenopiles</taxon>
        <taxon>Ochrophyta</taxon>
        <taxon>Bacillariophyta</taxon>
        <taxon>Mediophyceae</taxon>
        <taxon>Biddulphiophycidae</taxon>
        <taxon>Eupodiscales</taxon>
        <taxon>Odontellaceae</taxon>
        <taxon>Pseudictyota</taxon>
    </lineage>
</organism>
<dbReference type="EMBL" id="HBED01002805">
    <property type="protein sequence ID" value="CAD8293204.1"/>
    <property type="molecule type" value="Transcribed_RNA"/>
</dbReference>
<dbReference type="PANTHER" id="PTHR43215:SF14">
    <property type="entry name" value="RADIAL SPOKE HEAD 1 HOMOLOG"/>
    <property type="match status" value="1"/>
</dbReference>
<gene>
    <name evidence="2" type="ORF">TDUB1175_LOCUS1356</name>
</gene>
<keyword evidence="1" id="KW-0677">Repeat</keyword>
<accession>A0A7R9VG09</accession>
<dbReference type="SUPFAM" id="SSF82185">
    <property type="entry name" value="Histone H3 K4-specific methyltransferase SET7/9 N-terminal domain"/>
    <property type="match status" value="1"/>
</dbReference>
<evidence type="ECO:0000313" key="2">
    <source>
        <dbReference type="EMBL" id="CAD8293204.1"/>
    </source>
</evidence>
<dbReference type="PANTHER" id="PTHR43215">
    <property type="entry name" value="RADIAL SPOKE HEAD 1 HOMOLOG"/>
    <property type="match status" value="1"/>
</dbReference>